<comment type="similarity">
    <text evidence="1">Belongs to the SMC family. SbcC subfamily.</text>
</comment>
<dbReference type="Gene3D" id="3.40.50.300">
    <property type="entry name" value="P-loop containing nucleotide triphosphate hydrolases"/>
    <property type="match status" value="2"/>
</dbReference>
<evidence type="ECO:0000256" key="1">
    <source>
        <dbReference type="ARBA" id="ARBA00006930"/>
    </source>
</evidence>
<evidence type="ECO:0000256" key="3">
    <source>
        <dbReference type="ARBA" id="ARBA00013368"/>
    </source>
</evidence>
<dbReference type="SUPFAM" id="SSF52540">
    <property type="entry name" value="P-loop containing nucleoside triphosphate hydrolases"/>
    <property type="match status" value="1"/>
</dbReference>
<keyword evidence="4" id="KW-0175">Coiled coil</keyword>
<dbReference type="GO" id="GO:0006302">
    <property type="term" value="P:double-strand break repair"/>
    <property type="evidence" value="ECO:0007669"/>
    <property type="project" value="InterPro"/>
</dbReference>
<evidence type="ECO:0000256" key="4">
    <source>
        <dbReference type="SAM" id="Coils"/>
    </source>
</evidence>
<dbReference type="NCBIfam" id="TIGR03185">
    <property type="entry name" value="DNA_S_dndD"/>
    <property type="match status" value="1"/>
</dbReference>
<dbReference type="InterPro" id="IPR038729">
    <property type="entry name" value="Rad50/SbcC_AAA"/>
</dbReference>
<accession>A0A951QBU0</accession>
<dbReference type="PANTHER" id="PTHR32114">
    <property type="entry name" value="ABC TRANSPORTER ABCH.3"/>
    <property type="match status" value="1"/>
</dbReference>
<feature type="coiled-coil region" evidence="4">
    <location>
        <begin position="203"/>
        <end position="251"/>
    </location>
</feature>
<dbReference type="InterPro" id="IPR027417">
    <property type="entry name" value="P-loop_NTPase"/>
</dbReference>
<dbReference type="InterPro" id="IPR017599">
    <property type="entry name" value="DNA_S_DndD"/>
</dbReference>
<comment type="caution">
    <text evidence="6">The sequence shown here is derived from an EMBL/GenBank/DDBJ whole genome shotgun (WGS) entry which is preliminary data.</text>
</comment>
<dbReference type="Proteomes" id="UP000757435">
    <property type="component" value="Unassembled WGS sequence"/>
</dbReference>
<gene>
    <name evidence="6" type="primary">dndD</name>
    <name evidence="6" type="ORF">KME15_14625</name>
</gene>
<organism evidence="6 7">
    <name type="scientific">Drouetiella hepatica Uher 2000/2452</name>
    <dbReference type="NCBI Taxonomy" id="904376"/>
    <lineage>
        <taxon>Bacteria</taxon>
        <taxon>Bacillati</taxon>
        <taxon>Cyanobacteriota</taxon>
        <taxon>Cyanophyceae</taxon>
        <taxon>Oculatellales</taxon>
        <taxon>Oculatellaceae</taxon>
        <taxon>Drouetiella</taxon>
    </lineage>
</organism>
<name>A0A951QBU0_9CYAN</name>
<proteinExistence type="inferred from homology"/>
<dbReference type="GO" id="GO:0016887">
    <property type="term" value="F:ATP hydrolysis activity"/>
    <property type="evidence" value="ECO:0007669"/>
    <property type="project" value="InterPro"/>
</dbReference>
<reference evidence="6" key="1">
    <citation type="submission" date="2021-05" db="EMBL/GenBank/DDBJ databases">
        <authorList>
            <person name="Pietrasiak N."/>
            <person name="Ward R."/>
            <person name="Stajich J.E."/>
            <person name="Kurbessoian T."/>
        </authorList>
    </citation>
    <scope>NUCLEOTIDE SEQUENCE</scope>
    <source>
        <strain evidence="6">UHER 2000/2452</strain>
    </source>
</reference>
<comment type="subunit">
    <text evidence="2">Heterodimer of SbcC and SbcD.</text>
</comment>
<evidence type="ECO:0000313" key="7">
    <source>
        <dbReference type="Proteomes" id="UP000757435"/>
    </source>
</evidence>
<dbReference type="EMBL" id="JAHHHD010000016">
    <property type="protein sequence ID" value="MBW4659908.1"/>
    <property type="molecule type" value="Genomic_DNA"/>
</dbReference>
<feature type="coiled-coil region" evidence="4">
    <location>
        <begin position="393"/>
        <end position="471"/>
    </location>
</feature>
<protein>
    <recommendedName>
        <fullName evidence="3">Nuclease SbcCD subunit C</fullName>
    </recommendedName>
</protein>
<dbReference type="PANTHER" id="PTHR32114:SF2">
    <property type="entry name" value="ABC TRANSPORTER ABCH.3"/>
    <property type="match status" value="1"/>
</dbReference>
<feature type="domain" description="Rad50/SbcC-type AAA" evidence="5">
    <location>
        <begin position="5"/>
        <end position="244"/>
    </location>
</feature>
<evidence type="ECO:0000259" key="5">
    <source>
        <dbReference type="Pfam" id="PF13476"/>
    </source>
</evidence>
<evidence type="ECO:0000313" key="6">
    <source>
        <dbReference type="EMBL" id="MBW4659908.1"/>
    </source>
</evidence>
<sequence length="653" mass="74739">MIFQELTLENFGPYKGRWVFNLRPGKDQQSIILFGGMNGGGKTTLMDAIRLALYGHRASCSTRSNLSYPEFLKQCINRQAQDAAIELGFQQTLNNEAQPTEFRIYRTWTEQISHRDILRITVNEDIAPDLAQKWDERIEDLLPLGISRLFLFDGEQVGELADQDTLPQSVTSAIRSLLGLELPDRLSADLDVLTSRKRKAIATAQEQAQLLDIEQRLEVQEEERRTLKKKTAAVQQKLEKVEENRRQAEERFLSEGGKIAAEQTQQESQLQQVRDNANAHRAALREIASGVLPLALIQPLLQQAEAQAQKEVRQQQWSVAKELLEERSQKLLQFVKSLDLETRKVKQIQSFLAKQDKAVAQETVENWLGVDVDTLHQLTHTLQYALPHQFEVAAEQLQQLQACQEEIETIERYLATAASPEIYAKLVQQVRQAQTDVVSLKADREQSQRLLEQAEQTIARTQQELMDYGKLAIDQKNDEHILSAIDKVQETLKVFKQKLMLRKLNQLETLVTECFLYLLHKSNLVQRVQIDTETFSLSLFDYEGQPVPKHRLSAGEKQLLAISLLWGLARASGRQLPVAIDTPLGRLDSSHRNNLVDRYFPQASHQVLLLSTDTEIGKTEVKRLRENGAIAREYLLKYDRAKHQTQVKPGYFW</sequence>
<evidence type="ECO:0000256" key="2">
    <source>
        <dbReference type="ARBA" id="ARBA00011322"/>
    </source>
</evidence>
<dbReference type="Pfam" id="PF13476">
    <property type="entry name" value="AAA_23"/>
    <property type="match status" value="1"/>
</dbReference>
<reference evidence="6" key="2">
    <citation type="journal article" date="2022" name="Microbiol. Resour. Announc.">
        <title>Metagenome Sequencing to Explore Phylogenomics of Terrestrial Cyanobacteria.</title>
        <authorList>
            <person name="Ward R.D."/>
            <person name="Stajich J.E."/>
            <person name="Johansen J.R."/>
            <person name="Huntemann M."/>
            <person name="Clum A."/>
            <person name="Foster B."/>
            <person name="Foster B."/>
            <person name="Roux S."/>
            <person name="Palaniappan K."/>
            <person name="Varghese N."/>
            <person name="Mukherjee S."/>
            <person name="Reddy T.B.K."/>
            <person name="Daum C."/>
            <person name="Copeland A."/>
            <person name="Chen I.A."/>
            <person name="Ivanova N.N."/>
            <person name="Kyrpides N.C."/>
            <person name="Shapiro N."/>
            <person name="Eloe-Fadrosh E.A."/>
            <person name="Pietrasiak N."/>
        </authorList>
    </citation>
    <scope>NUCLEOTIDE SEQUENCE</scope>
    <source>
        <strain evidence="6">UHER 2000/2452</strain>
    </source>
</reference>
<dbReference type="AlphaFoldDB" id="A0A951QBU0"/>